<dbReference type="PANTHER" id="PTHR38693:SF1">
    <property type="entry name" value="UBIQUINONE BIOSYNTHESIS ACCESSORY FACTOR UBIJ"/>
    <property type="match status" value="1"/>
</dbReference>
<accession>A0A1H6FAV6</accession>
<reference evidence="1 2" key="1">
    <citation type="submission" date="2016-10" db="EMBL/GenBank/DDBJ databases">
        <authorList>
            <person name="de Groot N.N."/>
        </authorList>
    </citation>
    <scope>NUCLEOTIDE SEQUENCE [LARGE SCALE GENOMIC DNA]</scope>
    <source>
        <strain evidence="1">MBHS1</strain>
    </source>
</reference>
<dbReference type="OrthoDB" id="9796077at2"/>
<evidence type="ECO:0000313" key="2">
    <source>
        <dbReference type="Proteomes" id="UP000236724"/>
    </source>
</evidence>
<dbReference type="GO" id="GO:0006744">
    <property type="term" value="P:ubiquinone biosynthetic process"/>
    <property type="evidence" value="ECO:0007669"/>
    <property type="project" value="InterPro"/>
</dbReference>
<sequence length="194" mass="21969">MLSNSILETLLNQALALDSLAARESQHLIAKDLGIILEGVDIHWYLVAQPQSIQVLAQPPQSLQAELHALPFSLLRYLLSPPASPLSAFNIHLSGNHSVAMAWMDFLRSMEIDWEALFAQILGDVAGHGLNRWLTDLHAGHKQKHQEFEKNLVEFLQEERHLLPSKAEVDVFMNEVDSLRDDLERLEQRIDRAS</sequence>
<protein>
    <recommendedName>
        <fullName evidence="3">Ubiquinone biosynthesis accessory factor UbiJ</fullName>
    </recommendedName>
</protein>
<evidence type="ECO:0008006" key="3">
    <source>
        <dbReference type="Google" id="ProtNLM"/>
    </source>
</evidence>
<name>A0A1H6FAV6_9GAMM</name>
<dbReference type="InterPro" id="IPR038989">
    <property type="entry name" value="UbiJ"/>
</dbReference>
<organism evidence="1 2">
    <name type="scientific">Candidatus Venteria ishoeyi</name>
    <dbReference type="NCBI Taxonomy" id="1899563"/>
    <lineage>
        <taxon>Bacteria</taxon>
        <taxon>Pseudomonadati</taxon>
        <taxon>Pseudomonadota</taxon>
        <taxon>Gammaproteobacteria</taxon>
        <taxon>Thiotrichales</taxon>
        <taxon>Thiotrichaceae</taxon>
        <taxon>Venteria</taxon>
    </lineage>
</organism>
<gene>
    <name evidence="1" type="ORF">MBHS_02019</name>
</gene>
<evidence type="ECO:0000313" key="1">
    <source>
        <dbReference type="EMBL" id="SEH06164.1"/>
    </source>
</evidence>
<dbReference type="AlphaFoldDB" id="A0A1H6FAV6"/>
<dbReference type="PANTHER" id="PTHR38693">
    <property type="entry name" value="UBIQUINONE BIOSYNTHESIS PROTEIN UBIJ"/>
    <property type="match status" value="1"/>
</dbReference>
<dbReference type="RefSeq" id="WP_103919991.1">
    <property type="nucleotide sequence ID" value="NZ_FMSV02000440.1"/>
</dbReference>
<keyword evidence="2" id="KW-1185">Reference proteome</keyword>
<dbReference type="Proteomes" id="UP000236724">
    <property type="component" value="Unassembled WGS sequence"/>
</dbReference>
<dbReference type="EMBL" id="FMSV02000440">
    <property type="protein sequence ID" value="SEH06164.1"/>
    <property type="molecule type" value="Genomic_DNA"/>
</dbReference>
<proteinExistence type="predicted"/>